<dbReference type="InterPro" id="IPR009945">
    <property type="entry name" value="ATPase_inh_sub_z"/>
</dbReference>
<protein>
    <recommendedName>
        <fullName evidence="3">DUF1476 domain-containing protein</fullName>
    </recommendedName>
</protein>
<gene>
    <name evidence="1" type="ORF">RGR602_PC01158</name>
</gene>
<reference evidence="1 2" key="1">
    <citation type="submission" date="2013-11" db="EMBL/GenBank/DDBJ databases">
        <title>Complete genome sequence of Rhizobium gallicum bv. gallicum R602.</title>
        <authorList>
            <person name="Bustos P."/>
            <person name="Santamaria R.I."/>
            <person name="Lozano L."/>
            <person name="Acosta J.L."/>
            <person name="Ormeno-Orrillo E."/>
            <person name="Rogel M.A."/>
            <person name="Romero D."/>
            <person name="Cevallos M.A."/>
            <person name="Martinez-Romero E."/>
            <person name="Gonzalez V."/>
        </authorList>
    </citation>
    <scope>NUCLEOTIDE SEQUENCE [LARGE SCALE GENOMIC DNA]</scope>
    <source>
        <strain evidence="1 2">R602</strain>
        <plasmid evidence="1 2">pRgalR602c</plasmid>
    </source>
</reference>
<dbReference type="Proteomes" id="UP000031368">
    <property type="component" value="Plasmid pRgalR602c"/>
</dbReference>
<dbReference type="Gene3D" id="1.10.790.20">
    <property type="entry name" value="Domain of unknown function DUF1476"/>
    <property type="match status" value="1"/>
</dbReference>
<organism evidence="1 2">
    <name type="scientific">Rhizobium gallicum bv. gallicum R602sp</name>
    <dbReference type="NCBI Taxonomy" id="1041138"/>
    <lineage>
        <taxon>Bacteria</taxon>
        <taxon>Pseudomonadati</taxon>
        <taxon>Pseudomonadota</taxon>
        <taxon>Alphaproteobacteria</taxon>
        <taxon>Hyphomicrobiales</taxon>
        <taxon>Rhizobiaceae</taxon>
        <taxon>Rhizobium/Agrobacterium group</taxon>
        <taxon>Rhizobium</taxon>
    </lineage>
</organism>
<evidence type="ECO:0008006" key="3">
    <source>
        <dbReference type="Google" id="ProtNLM"/>
    </source>
</evidence>
<dbReference type="InterPro" id="IPR038293">
    <property type="entry name" value="ATPase_inh_sub_z_sf"/>
</dbReference>
<accession>A0A0B4XEV3</accession>
<proteinExistence type="predicted"/>
<dbReference type="EMBL" id="CP006880">
    <property type="protein sequence ID" value="AJD45188.1"/>
    <property type="molecule type" value="Genomic_DNA"/>
</dbReference>
<dbReference type="Pfam" id="PF07345">
    <property type="entry name" value="ATPaseInh_sub_z"/>
    <property type="match status" value="1"/>
</dbReference>
<dbReference type="AlphaFoldDB" id="A0A0B4XEV3"/>
<geneLocation type="plasmid" evidence="1 2">
    <name>pRgalR602c</name>
</geneLocation>
<sequence length="109" mass="12269">MTSLDDRRRALEDKYILDFERSLKVRARRNRLLAEWVAAAIGRNDVDAYVNEVVATAITSPGDANLLQKIRADFSAAGRAADEALLREKMHDLMYLAAEAMEREDATQS</sequence>
<evidence type="ECO:0000313" key="2">
    <source>
        <dbReference type="Proteomes" id="UP000031368"/>
    </source>
</evidence>
<keyword evidence="1" id="KW-0614">Plasmid</keyword>
<keyword evidence="2" id="KW-1185">Reference proteome</keyword>
<name>A0A0B4XEV3_9HYPH</name>
<dbReference type="KEGG" id="rga:RGR602_PC01158"/>
<dbReference type="PIRSF" id="PIRSF031780">
    <property type="entry name" value="UCP031780"/>
    <property type="match status" value="1"/>
</dbReference>
<evidence type="ECO:0000313" key="1">
    <source>
        <dbReference type="EMBL" id="AJD45188.1"/>
    </source>
</evidence>
<dbReference type="HOGENOM" id="CLU_146724_1_0_5"/>
<dbReference type="RefSeq" id="WP_040116571.1">
    <property type="nucleotide sequence ID" value="NZ_CP006880.1"/>
</dbReference>